<dbReference type="InterPro" id="IPR013325">
    <property type="entry name" value="RNA_pol_sigma_r2"/>
</dbReference>
<evidence type="ECO:0000313" key="9">
    <source>
        <dbReference type="Proteomes" id="UP001143474"/>
    </source>
</evidence>
<dbReference type="InterPro" id="IPR014284">
    <property type="entry name" value="RNA_pol_sigma-70_dom"/>
</dbReference>
<dbReference type="PANTHER" id="PTHR43133">
    <property type="entry name" value="RNA POLYMERASE ECF-TYPE SIGMA FACTO"/>
    <property type="match status" value="1"/>
</dbReference>
<feature type="compositionally biased region" description="Low complexity" evidence="6">
    <location>
        <begin position="72"/>
        <end position="83"/>
    </location>
</feature>
<evidence type="ECO:0000256" key="4">
    <source>
        <dbReference type="ARBA" id="ARBA00023125"/>
    </source>
</evidence>
<keyword evidence="9" id="KW-1185">Reference proteome</keyword>
<evidence type="ECO:0000256" key="6">
    <source>
        <dbReference type="SAM" id="MobiDB-lite"/>
    </source>
</evidence>
<organism evidence="8 9">
    <name type="scientific">Streptosporangium carneum</name>
    <dbReference type="NCBI Taxonomy" id="47481"/>
    <lineage>
        <taxon>Bacteria</taxon>
        <taxon>Bacillati</taxon>
        <taxon>Actinomycetota</taxon>
        <taxon>Actinomycetes</taxon>
        <taxon>Streptosporangiales</taxon>
        <taxon>Streptosporangiaceae</taxon>
        <taxon>Streptosporangium</taxon>
    </lineage>
</organism>
<evidence type="ECO:0000259" key="7">
    <source>
        <dbReference type="Pfam" id="PF08281"/>
    </source>
</evidence>
<dbReference type="PANTHER" id="PTHR43133:SF8">
    <property type="entry name" value="RNA POLYMERASE SIGMA FACTOR HI_1459-RELATED"/>
    <property type="match status" value="1"/>
</dbReference>
<comment type="caution">
    <text evidence="8">The sequence shown here is derived from an EMBL/GenBank/DDBJ whole genome shotgun (WGS) entry which is preliminary data.</text>
</comment>
<dbReference type="NCBIfam" id="TIGR02937">
    <property type="entry name" value="sigma70-ECF"/>
    <property type="match status" value="1"/>
</dbReference>
<feature type="region of interest" description="Disordered" evidence="6">
    <location>
        <begin position="72"/>
        <end position="94"/>
    </location>
</feature>
<proteinExistence type="inferred from homology"/>
<dbReference type="InterPro" id="IPR013324">
    <property type="entry name" value="RNA_pol_sigma_r3/r4-like"/>
</dbReference>
<dbReference type="InterPro" id="IPR039425">
    <property type="entry name" value="RNA_pol_sigma-70-like"/>
</dbReference>
<evidence type="ECO:0000256" key="5">
    <source>
        <dbReference type="ARBA" id="ARBA00023163"/>
    </source>
</evidence>
<keyword evidence="5" id="KW-0804">Transcription</keyword>
<evidence type="ECO:0000256" key="2">
    <source>
        <dbReference type="ARBA" id="ARBA00023015"/>
    </source>
</evidence>
<dbReference type="GO" id="GO:0006352">
    <property type="term" value="P:DNA-templated transcription initiation"/>
    <property type="evidence" value="ECO:0007669"/>
    <property type="project" value="InterPro"/>
</dbReference>
<reference evidence="8" key="2">
    <citation type="submission" date="2023-01" db="EMBL/GenBank/DDBJ databases">
        <authorList>
            <person name="Sun Q."/>
            <person name="Evtushenko L."/>
        </authorList>
    </citation>
    <scope>NUCLEOTIDE SEQUENCE</scope>
    <source>
        <strain evidence="8">VKM Ac-2007</strain>
    </source>
</reference>
<dbReference type="SUPFAM" id="SSF88946">
    <property type="entry name" value="Sigma2 domain of RNA polymerase sigma factors"/>
    <property type="match status" value="1"/>
</dbReference>
<dbReference type="InterPro" id="IPR036388">
    <property type="entry name" value="WH-like_DNA-bd_sf"/>
</dbReference>
<feature type="domain" description="RNA polymerase sigma factor 70 region 4 type 2" evidence="7">
    <location>
        <begin position="108"/>
        <end position="158"/>
    </location>
</feature>
<evidence type="ECO:0000256" key="1">
    <source>
        <dbReference type="ARBA" id="ARBA00010641"/>
    </source>
</evidence>
<name>A0A9W6HYU7_9ACTN</name>
<keyword evidence="4" id="KW-0238">DNA-binding</keyword>
<dbReference type="InterPro" id="IPR013249">
    <property type="entry name" value="RNA_pol_sigma70_r4_t2"/>
</dbReference>
<keyword evidence="3" id="KW-0731">Sigma factor</keyword>
<dbReference type="AlphaFoldDB" id="A0A9W6HYU7"/>
<protein>
    <recommendedName>
        <fullName evidence="7">RNA polymerase sigma factor 70 region 4 type 2 domain-containing protein</fullName>
    </recommendedName>
</protein>
<comment type="similarity">
    <text evidence="1">Belongs to the sigma-70 factor family. ECF subfamily.</text>
</comment>
<reference evidence="8" key="1">
    <citation type="journal article" date="2014" name="Int. J. Syst. Evol. Microbiol.">
        <title>Complete genome sequence of Corynebacterium casei LMG S-19264T (=DSM 44701T), isolated from a smear-ripened cheese.</title>
        <authorList>
            <consortium name="US DOE Joint Genome Institute (JGI-PGF)"/>
            <person name="Walter F."/>
            <person name="Albersmeier A."/>
            <person name="Kalinowski J."/>
            <person name="Ruckert C."/>
        </authorList>
    </citation>
    <scope>NUCLEOTIDE SEQUENCE</scope>
    <source>
        <strain evidence="8">VKM Ac-2007</strain>
    </source>
</reference>
<keyword evidence="2" id="KW-0805">Transcription regulation</keyword>
<sequence>MRDAFLALADDEPPHVVLFLLRNGIGWQDAHDAAQEAFAEAWRLLDRTPERWQEVADKRAWIRAVALRAARRPPGQARRQPLADATDELPERPVPCGDPAELTVLTMDVLAALRALPPRQRQAMAFHRDGVPHEEIACHLGCTIRQVSNLIRQARAALRVSLADYISREEDRR</sequence>
<dbReference type="Proteomes" id="UP001143474">
    <property type="component" value="Unassembled WGS sequence"/>
</dbReference>
<dbReference type="Gene3D" id="1.10.1740.10">
    <property type="match status" value="1"/>
</dbReference>
<dbReference type="SUPFAM" id="SSF88659">
    <property type="entry name" value="Sigma3 and sigma4 domains of RNA polymerase sigma factors"/>
    <property type="match status" value="1"/>
</dbReference>
<gene>
    <name evidence="8" type="ORF">GCM10017600_14980</name>
</gene>
<evidence type="ECO:0000256" key="3">
    <source>
        <dbReference type="ARBA" id="ARBA00023082"/>
    </source>
</evidence>
<dbReference type="GO" id="GO:0003677">
    <property type="term" value="F:DNA binding"/>
    <property type="evidence" value="ECO:0007669"/>
    <property type="project" value="UniProtKB-KW"/>
</dbReference>
<evidence type="ECO:0000313" key="8">
    <source>
        <dbReference type="EMBL" id="GLK08093.1"/>
    </source>
</evidence>
<dbReference type="Pfam" id="PF08281">
    <property type="entry name" value="Sigma70_r4_2"/>
    <property type="match status" value="1"/>
</dbReference>
<accession>A0A9W6HYU7</accession>
<dbReference type="EMBL" id="BSEV01000002">
    <property type="protein sequence ID" value="GLK08093.1"/>
    <property type="molecule type" value="Genomic_DNA"/>
</dbReference>
<dbReference type="Gene3D" id="1.10.10.10">
    <property type="entry name" value="Winged helix-like DNA-binding domain superfamily/Winged helix DNA-binding domain"/>
    <property type="match status" value="1"/>
</dbReference>
<dbReference type="GO" id="GO:0016987">
    <property type="term" value="F:sigma factor activity"/>
    <property type="evidence" value="ECO:0007669"/>
    <property type="project" value="UniProtKB-KW"/>
</dbReference>